<proteinExistence type="predicted"/>
<keyword evidence="2" id="KW-1185">Reference proteome</keyword>
<evidence type="ECO:0008006" key="3">
    <source>
        <dbReference type="Google" id="ProtNLM"/>
    </source>
</evidence>
<comment type="caution">
    <text evidence="1">The sequence shown here is derived from an EMBL/GenBank/DDBJ whole genome shotgun (WGS) entry which is preliminary data.</text>
</comment>
<dbReference type="RefSeq" id="WP_284481906.1">
    <property type="nucleotide sequence ID" value="NZ_JASNJD010000012.1"/>
</dbReference>
<gene>
    <name evidence="1" type="ORF">QO033_15570</name>
</gene>
<accession>A0ABT7F3A5</accession>
<protein>
    <recommendedName>
        <fullName evidence="3">Bacterial bifunctional deaminase-reductase C-terminal domain-containing protein</fullName>
    </recommendedName>
</protein>
<sequence>MPGRAPAGDLIRDIGVAPLETGGLHNARFIEPFAMATVELAYRQPGGSGLTYRFEKLRG</sequence>
<dbReference type="EMBL" id="JASNJD010000012">
    <property type="protein sequence ID" value="MDK3019102.1"/>
    <property type="molecule type" value="Genomic_DNA"/>
</dbReference>
<name>A0ABT7F3A5_9RHOB</name>
<organism evidence="1 2">
    <name type="scientific">Pseudodonghicola flavimaris</name>
    <dbReference type="NCBI Taxonomy" id="3050036"/>
    <lineage>
        <taxon>Bacteria</taxon>
        <taxon>Pseudomonadati</taxon>
        <taxon>Pseudomonadota</taxon>
        <taxon>Alphaproteobacteria</taxon>
        <taxon>Rhodobacterales</taxon>
        <taxon>Paracoccaceae</taxon>
        <taxon>Pseudodonghicola</taxon>
    </lineage>
</organism>
<reference evidence="1 2" key="1">
    <citation type="submission" date="2023-05" db="EMBL/GenBank/DDBJ databases">
        <title>Pseudodonghicola sp. nov.</title>
        <authorList>
            <person name="Huang J."/>
        </authorList>
    </citation>
    <scope>NUCLEOTIDE SEQUENCE [LARGE SCALE GENOMIC DNA]</scope>
    <source>
        <strain evidence="1 2">IC7</strain>
    </source>
</reference>
<evidence type="ECO:0000313" key="1">
    <source>
        <dbReference type="EMBL" id="MDK3019102.1"/>
    </source>
</evidence>
<dbReference type="Proteomes" id="UP001243757">
    <property type="component" value="Unassembled WGS sequence"/>
</dbReference>
<evidence type="ECO:0000313" key="2">
    <source>
        <dbReference type="Proteomes" id="UP001243757"/>
    </source>
</evidence>